<comment type="caution">
    <text evidence="8">The sequence shown here is derived from an EMBL/GenBank/DDBJ whole genome shotgun (WGS) entry which is preliminary data.</text>
</comment>
<keyword evidence="2" id="KW-0285">Flavoprotein</keyword>
<dbReference type="Pfam" id="PF01494">
    <property type="entry name" value="FAD_binding_3"/>
    <property type="match status" value="2"/>
</dbReference>
<dbReference type="InterPro" id="IPR036188">
    <property type="entry name" value="FAD/NAD-bd_sf"/>
</dbReference>
<evidence type="ECO:0000256" key="1">
    <source>
        <dbReference type="ARBA" id="ARBA00001974"/>
    </source>
</evidence>
<keyword evidence="4" id="KW-0521">NADP</keyword>
<dbReference type="SUPFAM" id="SSF51905">
    <property type="entry name" value="FAD/NAD(P)-binding domain"/>
    <property type="match status" value="1"/>
</dbReference>
<evidence type="ECO:0000256" key="2">
    <source>
        <dbReference type="ARBA" id="ARBA00022630"/>
    </source>
</evidence>
<keyword evidence="3" id="KW-0274">FAD</keyword>
<dbReference type="PANTHER" id="PTHR46028:SF2">
    <property type="entry name" value="KYNURENINE 3-MONOOXYGENASE"/>
    <property type="match status" value="1"/>
</dbReference>
<keyword evidence="6" id="KW-0503">Monooxygenase</keyword>
<evidence type="ECO:0000259" key="7">
    <source>
        <dbReference type="Pfam" id="PF01494"/>
    </source>
</evidence>
<feature type="domain" description="FAD-binding" evidence="7">
    <location>
        <begin position="394"/>
        <end position="456"/>
    </location>
</feature>
<dbReference type="EMBL" id="CAXAMM010008903">
    <property type="protein sequence ID" value="CAK9018856.1"/>
    <property type="molecule type" value="Genomic_DNA"/>
</dbReference>
<evidence type="ECO:0000313" key="8">
    <source>
        <dbReference type="EMBL" id="CAK9018856.1"/>
    </source>
</evidence>
<dbReference type="Proteomes" id="UP001642464">
    <property type="component" value="Unassembled WGS sequence"/>
</dbReference>
<dbReference type="InterPro" id="IPR002938">
    <property type="entry name" value="FAD-bd"/>
</dbReference>
<protein>
    <submittedName>
        <fullName evidence="8">Kynurenine 3-monooxygenase (Biosynthesis of nicotinic acid protein 4) (Kynurenine 3-hydroxylase)</fullName>
    </submittedName>
</protein>
<evidence type="ECO:0000256" key="5">
    <source>
        <dbReference type="ARBA" id="ARBA00023002"/>
    </source>
</evidence>
<reference evidence="8 9" key="1">
    <citation type="submission" date="2024-02" db="EMBL/GenBank/DDBJ databases">
        <authorList>
            <person name="Chen Y."/>
            <person name="Shah S."/>
            <person name="Dougan E. K."/>
            <person name="Thang M."/>
            <person name="Chan C."/>
        </authorList>
    </citation>
    <scope>NUCLEOTIDE SEQUENCE [LARGE SCALE GENOMIC DNA]</scope>
</reference>
<dbReference type="PRINTS" id="PR00420">
    <property type="entry name" value="RNGMNOXGNASE"/>
</dbReference>
<evidence type="ECO:0000256" key="6">
    <source>
        <dbReference type="ARBA" id="ARBA00023033"/>
    </source>
</evidence>
<gene>
    <name evidence="8" type="ORF">SCF082_LOCUS14268</name>
</gene>
<proteinExistence type="predicted"/>
<comment type="cofactor">
    <cofactor evidence="1">
        <name>FAD</name>
        <dbReference type="ChEBI" id="CHEBI:57692"/>
    </cofactor>
</comment>
<sequence>MLPTTLTPGRPSCRQLPVKVSVGSSNIHRADALAAGGQGGYHCPYTFLCLLGAFSMARCSRLGRFAASKGHDEQQKALVVGAGPSGLAVSLMLAKRGWNVSVFERTSDPAAYDPGKGFMYLIDGRGQKCLRDLSPKLFERLVDSAVAMADAKIGVLTPKGLTERVNPIKDADRKSYWIPRHAFVGFLLDEARKMENINLYLEADIQNMASDASGFHIDVGFAGSSEVTAHQASLLVGADGYRSAVRDKLEEWDGKKGRYRVKTFSSPSAGLRYKVLTLPGAFELETPEGKKTFLSEGFYAIRGVSKNKCKQKLGLIPVSKEFGTRTANLITYEDDAVWEADTAESFTAYASDQWPHFPLKSLVSDEEILRFAKNRGGRFPSPQYCPSAAWTGESGAAILLGDALHSLPPDIGQGVNSALEDVTVLEACFASTDRDGNASDAVREFETRRMPDVEALIKIVRVAAPFQYSQAPWRGRLWNVSFLCRLLLNKALPAVFDLPLFLLIQRSEMSYREVWKKGGRGAQRATMLGILAVGAIIWKIT</sequence>
<keyword evidence="5" id="KW-0560">Oxidoreductase</keyword>
<dbReference type="PANTHER" id="PTHR46028">
    <property type="entry name" value="KYNURENINE 3-MONOOXYGENASE"/>
    <property type="match status" value="1"/>
</dbReference>
<keyword evidence="9" id="KW-1185">Reference proteome</keyword>
<organism evidence="8 9">
    <name type="scientific">Durusdinium trenchii</name>
    <dbReference type="NCBI Taxonomy" id="1381693"/>
    <lineage>
        <taxon>Eukaryota</taxon>
        <taxon>Sar</taxon>
        <taxon>Alveolata</taxon>
        <taxon>Dinophyceae</taxon>
        <taxon>Suessiales</taxon>
        <taxon>Symbiodiniaceae</taxon>
        <taxon>Durusdinium</taxon>
    </lineage>
</organism>
<feature type="domain" description="FAD-binding" evidence="7">
    <location>
        <begin position="76"/>
        <end position="266"/>
    </location>
</feature>
<evidence type="ECO:0000256" key="3">
    <source>
        <dbReference type="ARBA" id="ARBA00022827"/>
    </source>
</evidence>
<accession>A0ABP0JWM1</accession>
<evidence type="ECO:0000313" key="9">
    <source>
        <dbReference type="Proteomes" id="UP001642464"/>
    </source>
</evidence>
<dbReference type="Gene3D" id="3.50.50.60">
    <property type="entry name" value="FAD/NAD(P)-binding domain"/>
    <property type="match status" value="1"/>
</dbReference>
<name>A0ABP0JWM1_9DINO</name>
<evidence type="ECO:0000256" key="4">
    <source>
        <dbReference type="ARBA" id="ARBA00022857"/>
    </source>
</evidence>